<dbReference type="SMART" id="SM00717">
    <property type="entry name" value="SANT"/>
    <property type="match status" value="2"/>
</dbReference>
<evidence type="ECO:0000259" key="6">
    <source>
        <dbReference type="PROSITE" id="PS50090"/>
    </source>
</evidence>
<evidence type="ECO:0000259" key="7">
    <source>
        <dbReference type="PROSITE" id="PS51294"/>
    </source>
</evidence>
<dbReference type="InterPro" id="IPR001005">
    <property type="entry name" value="SANT/Myb"/>
</dbReference>
<keyword evidence="3" id="KW-0804">Transcription</keyword>
<feature type="region of interest" description="Disordered" evidence="5">
    <location>
        <begin position="1"/>
        <end position="37"/>
    </location>
</feature>
<dbReference type="PROSITE" id="PS51294">
    <property type="entry name" value="HTH_MYB"/>
    <property type="match status" value="1"/>
</dbReference>
<dbReference type="AlphaFoldDB" id="A0A433QBB4"/>
<dbReference type="InterPro" id="IPR017930">
    <property type="entry name" value="Myb_dom"/>
</dbReference>
<dbReference type="PANTHER" id="PTHR46621:SF1">
    <property type="entry name" value="SNRNA-ACTIVATING PROTEIN COMPLEX SUBUNIT 4"/>
    <property type="match status" value="1"/>
</dbReference>
<dbReference type="Pfam" id="PF13921">
    <property type="entry name" value="Myb_DNA-bind_6"/>
    <property type="match status" value="1"/>
</dbReference>
<sequence>MQKIKHEPSSDSPSSSPAPEEPRDTKRQRKSAWTPEEDAILIRAKNAGTGYRDITKLLPGHDYKACQNRWFRTLQGKSGEWSAEERENLQKGLAQCEAKRREYWKAVAAFVPGRTWQQVQKQAEECVRAKK</sequence>
<dbReference type="CDD" id="cd00167">
    <property type="entry name" value="SANT"/>
    <property type="match status" value="1"/>
</dbReference>
<evidence type="ECO:0000313" key="9">
    <source>
        <dbReference type="Proteomes" id="UP000274822"/>
    </source>
</evidence>
<evidence type="ECO:0008006" key="10">
    <source>
        <dbReference type="Google" id="ProtNLM"/>
    </source>
</evidence>
<dbReference type="EMBL" id="RBNJ01009154">
    <property type="protein sequence ID" value="RUS27051.1"/>
    <property type="molecule type" value="Genomic_DNA"/>
</dbReference>
<dbReference type="Proteomes" id="UP000274822">
    <property type="component" value="Unassembled WGS sequence"/>
</dbReference>
<evidence type="ECO:0000256" key="5">
    <source>
        <dbReference type="SAM" id="MobiDB-lite"/>
    </source>
</evidence>
<keyword evidence="1" id="KW-0805">Transcription regulation</keyword>
<evidence type="ECO:0000256" key="4">
    <source>
        <dbReference type="ARBA" id="ARBA00023242"/>
    </source>
</evidence>
<dbReference type="GO" id="GO:0001006">
    <property type="term" value="F:RNA polymerase III type 3 promoter sequence-specific DNA binding"/>
    <property type="evidence" value="ECO:0007669"/>
    <property type="project" value="TreeGrafter"/>
</dbReference>
<keyword evidence="4" id="KW-0539">Nucleus</keyword>
<keyword evidence="2" id="KW-0238">DNA-binding</keyword>
<dbReference type="GO" id="GO:0042796">
    <property type="term" value="P:snRNA transcription by RNA polymerase III"/>
    <property type="evidence" value="ECO:0007669"/>
    <property type="project" value="TreeGrafter"/>
</dbReference>
<dbReference type="InterPro" id="IPR009057">
    <property type="entry name" value="Homeodomain-like_sf"/>
</dbReference>
<dbReference type="InterPro" id="IPR051575">
    <property type="entry name" value="Myb-like_DNA-bd"/>
</dbReference>
<keyword evidence="9" id="KW-1185">Reference proteome</keyword>
<organism evidence="8 9">
    <name type="scientific">Jimgerdemannia flammicorona</name>
    <dbReference type="NCBI Taxonomy" id="994334"/>
    <lineage>
        <taxon>Eukaryota</taxon>
        <taxon>Fungi</taxon>
        <taxon>Fungi incertae sedis</taxon>
        <taxon>Mucoromycota</taxon>
        <taxon>Mucoromycotina</taxon>
        <taxon>Endogonomycetes</taxon>
        <taxon>Endogonales</taxon>
        <taxon>Endogonaceae</taxon>
        <taxon>Jimgerdemannia</taxon>
    </lineage>
</organism>
<proteinExistence type="predicted"/>
<reference evidence="8 9" key="1">
    <citation type="journal article" date="2018" name="New Phytol.">
        <title>Phylogenomics of Endogonaceae and evolution of mycorrhizas within Mucoromycota.</title>
        <authorList>
            <person name="Chang Y."/>
            <person name="Desiro A."/>
            <person name="Na H."/>
            <person name="Sandor L."/>
            <person name="Lipzen A."/>
            <person name="Clum A."/>
            <person name="Barry K."/>
            <person name="Grigoriev I.V."/>
            <person name="Martin F.M."/>
            <person name="Stajich J.E."/>
            <person name="Smith M.E."/>
            <person name="Bonito G."/>
            <person name="Spatafora J.W."/>
        </authorList>
    </citation>
    <scope>NUCLEOTIDE SEQUENCE [LARGE SCALE GENOMIC DNA]</scope>
    <source>
        <strain evidence="8 9">AD002</strain>
    </source>
</reference>
<accession>A0A433QBB4</accession>
<dbReference type="Gene3D" id="1.10.10.60">
    <property type="entry name" value="Homeodomain-like"/>
    <property type="match status" value="2"/>
</dbReference>
<evidence type="ECO:0000256" key="1">
    <source>
        <dbReference type="ARBA" id="ARBA00023015"/>
    </source>
</evidence>
<protein>
    <recommendedName>
        <fullName evidence="10">Homeodomain-like protein</fullName>
    </recommendedName>
</protein>
<feature type="domain" description="HTH myb-type" evidence="7">
    <location>
        <begin position="25"/>
        <end position="78"/>
    </location>
</feature>
<dbReference type="GO" id="GO:0042795">
    <property type="term" value="P:snRNA transcription by RNA polymerase II"/>
    <property type="evidence" value="ECO:0007669"/>
    <property type="project" value="TreeGrafter"/>
</dbReference>
<dbReference type="SUPFAM" id="SSF46689">
    <property type="entry name" value="Homeodomain-like"/>
    <property type="match status" value="1"/>
</dbReference>
<evidence type="ECO:0000313" key="8">
    <source>
        <dbReference type="EMBL" id="RUS27051.1"/>
    </source>
</evidence>
<dbReference type="GO" id="GO:0019185">
    <property type="term" value="C:snRNA-activating protein complex"/>
    <property type="evidence" value="ECO:0007669"/>
    <property type="project" value="TreeGrafter"/>
</dbReference>
<name>A0A433QBB4_9FUNG</name>
<evidence type="ECO:0000256" key="3">
    <source>
        <dbReference type="ARBA" id="ARBA00023163"/>
    </source>
</evidence>
<dbReference type="GO" id="GO:0000978">
    <property type="term" value="F:RNA polymerase II cis-regulatory region sequence-specific DNA binding"/>
    <property type="evidence" value="ECO:0007669"/>
    <property type="project" value="TreeGrafter"/>
</dbReference>
<feature type="domain" description="Myb-like" evidence="6">
    <location>
        <begin position="25"/>
        <end position="74"/>
    </location>
</feature>
<dbReference type="PROSITE" id="PS50090">
    <property type="entry name" value="MYB_LIKE"/>
    <property type="match status" value="1"/>
</dbReference>
<gene>
    <name evidence="8" type="ORF">BC938DRAFT_483772</name>
</gene>
<dbReference type="PANTHER" id="PTHR46621">
    <property type="entry name" value="SNRNA-ACTIVATING PROTEIN COMPLEX SUBUNIT 4"/>
    <property type="match status" value="1"/>
</dbReference>
<evidence type="ECO:0000256" key="2">
    <source>
        <dbReference type="ARBA" id="ARBA00023125"/>
    </source>
</evidence>
<comment type="caution">
    <text evidence="8">The sequence shown here is derived from an EMBL/GenBank/DDBJ whole genome shotgun (WGS) entry which is preliminary data.</text>
</comment>